<evidence type="ECO:0000259" key="2">
    <source>
        <dbReference type="Pfam" id="PF02463"/>
    </source>
</evidence>
<dbReference type="InterPro" id="IPR003395">
    <property type="entry name" value="RecF/RecN/SMC_N"/>
</dbReference>
<evidence type="ECO:0000313" key="4">
    <source>
        <dbReference type="Proteomes" id="UP001165395"/>
    </source>
</evidence>
<dbReference type="RefSeq" id="WP_227180768.1">
    <property type="nucleotide sequence ID" value="NZ_JAJBZT010000005.1"/>
</dbReference>
<reference evidence="3" key="1">
    <citation type="submission" date="2021-10" db="EMBL/GenBank/DDBJ databases">
        <title>The complete genome sequence of Leeia sp. TBRC 13508.</title>
        <authorList>
            <person name="Charoenyingcharoen P."/>
            <person name="Yukphan P."/>
        </authorList>
    </citation>
    <scope>NUCLEOTIDE SEQUENCE</scope>
    <source>
        <strain evidence="3">TBRC 13508</strain>
    </source>
</reference>
<organism evidence="3 4">
    <name type="scientific">Leeia speluncae</name>
    <dbReference type="NCBI Taxonomy" id="2884804"/>
    <lineage>
        <taxon>Bacteria</taxon>
        <taxon>Pseudomonadati</taxon>
        <taxon>Pseudomonadota</taxon>
        <taxon>Betaproteobacteria</taxon>
        <taxon>Neisseriales</taxon>
        <taxon>Leeiaceae</taxon>
        <taxon>Leeia</taxon>
    </lineage>
</organism>
<dbReference type="PANTHER" id="PTHR32182:SF0">
    <property type="entry name" value="DNA REPLICATION AND REPAIR PROTEIN RECF"/>
    <property type="match status" value="1"/>
</dbReference>
<dbReference type="SUPFAM" id="SSF52540">
    <property type="entry name" value="P-loop containing nucleoside triphosphate hydrolases"/>
    <property type="match status" value="1"/>
</dbReference>
<dbReference type="Proteomes" id="UP001165395">
    <property type="component" value="Unassembled WGS sequence"/>
</dbReference>
<keyword evidence="1" id="KW-0175">Coiled coil</keyword>
<keyword evidence="4" id="KW-1185">Reference proteome</keyword>
<protein>
    <submittedName>
        <fullName evidence="3">AAA family ATPase</fullName>
    </submittedName>
</protein>
<name>A0ABS8D707_9NEIS</name>
<dbReference type="EMBL" id="JAJBZT010000005">
    <property type="protein sequence ID" value="MCB6183989.1"/>
    <property type="molecule type" value="Genomic_DNA"/>
</dbReference>
<dbReference type="Gene3D" id="3.40.50.300">
    <property type="entry name" value="P-loop containing nucleotide triphosphate hydrolases"/>
    <property type="match status" value="2"/>
</dbReference>
<sequence length="939" mass="108340">MFRINAIEMVHWDFWQRIEVPLDAQIVTIIGPNGSGKTTLLDALRTLLALECSGRRDYKRYVRNNKAPFAWLRGVVENPRTGGLFPYPFWPIQSEHVTLFCRIKRQGGDWVRQYAIAADNVSLTPETEAQLEWLGVQEYRRRLEQAGLTAAIAKVLALEQGDTDKLCEYSPKHLLDLVFQVFGDKAVLDHYAEAKDEQKKVESELLELQRNLNALENEVEQADQRASRYLEWRRLNDELSRIESETLPRVRLEDQYVKINEQWQERKQLWQQWRNASTLAATRSAEHESLTSETVAAKQAMDTAQKAEDQAREAFAGISRKLEEIDEKLAERDSLSQLARELPDQARIAEEVGKLRQQLENARRQKTRLTQERKDWAEQLEALKLTGRIPLPHDVTRFRQQLDGEGITHDLVSELVEITDTRWQAAVEGLLRPNRYVVLLKRREDRLRAREAGQRARYRHFVSEDRDPVPMARPGSLLEAVRFSADVPSWVTDALNRVSKVDNVRDGEKVQGDWITPDGYFKERRGTRFIAPDAADFVLGAGTLKQRQRQLEDQIAAHLDEEHRLDKQITHLHRQLEPLQNLLDGVSAASQLALRSAEFNDAEAARPELQQQKSALGETLHTAWRIKETERDAYLAKERIQSEAWRAWQEALTVVQNTQRERRGKRFYLNELLQALRQMRSGMVADWLLAEARQQLRQQYPDVATVLAYRKAQQDLLDAGLLRGDWITDDTVLLRRDRLRQQYDERAELVNNLSIQLERAKRLTEDARAAYINKLKSTIRQYAKNIKGLGELAGIEVETETPHLENDDIVLNQAGLQVKFNFDQKGMMGMNDGEASGGQQVMKSLILLVGLMMNEERPSGFVFIDEPFAHLDIFNIDRVGAFLKATEAQYLITTPNTHNINIFEPSELTLTTRKKRPGEAWAPALLQTRRKQTTFDKRR</sequence>
<feature type="coiled-coil region" evidence="1">
    <location>
        <begin position="345"/>
        <end position="386"/>
    </location>
</feature>
<feature type="domain" description="RecF/RecN/SMC N-terminal" evidence="2">
    <location>
        <begin position="16"/>
        <end position="900"/>
    </location>
</feature>
<feature type="coiled-coil region" evidence="1">
    <location>
        <begin position="191"/>
        <end position="232"/>
    </location>
</feature>
<dbReference type="Pfam" id="PF02463">
    <property type="entry name" value="SMC_N"/>
    <property type="match status" value="1"/>
</dbReference>
<evidence type="ECO:0000313" key="3">
    <source>
        <dbReference type="EMBL" id="MCB6183989.1"/>
    </source>
</evidence>
<dbReference type="InterPro" id="IPR027417">
    <property type="entry name" value="P-loop_NTPase"/>
</dbReference>
<gene>
    <name evidence="3" type="ORF">LIN78_10580</name>
</gene>
<accession>A0ABS8D707</accession>
<dbReference type="CDD" id="cd00267">
    <property type="entry name" value="ABC_ATPase"/>
    <property type="match status" value="1"/>
</dbReference>
<evidence type="ECO:0000256" key="1">
    <source>
        <dbReference type="SAM" id="Coils"/>
    </source>
</evidence>
<proteinExistence type="predicted"/>
<dbReference type="PANTHER" id="PTHR32182">
    <property type="entry name" value="DNA REPLICATION AND REPAIR PROTEIN RECF"/>
    <property type="match status" value="1"/>
</dbReference>
<comment type="caution">
    <text evidence="3">The sequence shown here is derived from an EMBL/GenBank/DDBJ whole genome shotgun (WGS) entry which is preliminary data.</text>
</comment>